<evidence type="ECO:0000256" key="3">
    <source>
        <dbReference type="ARBA" id="ARBA00022741"/>
    </source>
</evidence>
<dbReference type="PROSITE" id="PS00107">
    <property type="entry name" value="PROTEIN_KINASE_ATP"/>
    <property type="match status" value="1"/>
</dbReference>
<dbReference type="InterPro" id="IPR027417">
    <property type="entry name" value="P-loop_NTPase"/>
</dbReference>
<keyword evidence="4 6" id="KW-0067">ATP-binding</keyword>
<dbReference type="InterPro" id="IPR036322">
    <property type="entry name" value="WD40_repeat_dom_sf"/>
</dbReference>
<dbReference type="PROSITE" id="PS00678">
    <property type="entry name" value="WD_REPEATS_1"/>
    <property type="match status" value="6"/>
</dbReference>
<evidence type="ECO:0000256" key="5">
    <source>
        <dbReference type="PROSITE-ProRule" id="PRU00221"/>
    </source>
</evidence>
<sequence length="1823" mass="198803">MLGAMEREDAAEFAAEWDIPQSAALLKGLRLGDYLVAERIGQGSFGTVYRAFQETLGREVVLKVAHIDRDEDEEARRRRFLREAKLASQLDHPYAAHVYAFGAENSGMLWIAMEMVRGTPLSDLLDMQGPLHVSRFVPLFEKICEVVHTAHQQGIVHRDLKPSNVMVIARAGTLLPKLLDFGIARVVEGLEQRGRAPADDPDSGPVSSADLDATPLPAARVASAPARTRHGLVVGSPPYMAPEQWIDAGHADSRADQYALGVLAFEALTGERPFRATSDIGMARAHAMQPVPPLGPGFPPGLQTALERAMAKDPAQRWDDLLALAKAVREAVPLTQAAPSAASLDESLRERMLAKAPQPLADSISYLEAARRPRQVLDAASQVVRVAVRLLGSYALAAFSRVDLGDHNDDVAEAYRALARLRGERFGTGQWLALLDALTRPFVRTPDAHPVPELVIASQAPDSPVLASPVLVPFFAQADDSETPHDDGAVQEQLDAFLPELDRFLHALDFLCDYDVVVHRASRIECWMGVRRAARPAHTLRDPAGLPEGTVALVSASGEIVLPLWPLCQILAPSPGALEEMFLFDGAGRHGAVMVAFPVGFERNDSGFWDWFHEHLVDRAPEIDAKGRAQTADAHAPYRGLSAFSADDVQHYFGREHEVEACVNRLRVEPQLAVVGPSGAGKSSFVHAGVIPALPDGWRAIAVRPGPMPLEQLSAALVRADIDPGDLRARLRRNSDALARILRSAARERGETLLLFVDQFEELLTLCSDAAERELFSEALMQVARYPEDPTRLILTLRDDFLARAQQLPALRARLVHALVFLSTPPYEQLVRIVTEPARRMGYSFEDAELPQEMVRAVAGEASALALLSFTASRLWERRDTRLRVLPRRAYEELGGVGGALAQHAEITLESMPQSWHALVREVFRQLVSADGTRAILSRSELGEMLASDDADAALEQLIHARLLVASEGDGEDRVEVVHEALLSSWPRLVTWLREDADNARLRDQLRTAARQWVERNRSPGLLWRGDALLEYRLWRTRYRGSLTEAEEAFARASVGAENQVRRRARRVRMAAVCLLVLGLVVAVVQHQRTAAERDRAEAFAAQARTRLLDLYIEQGRQALMDQQPMQALAYLLAARESGADAPALRFLLGQATHSLNGLRAVLPGHTGMVLTARFSPDGSLLATGDEAGFTRIWDARTGKLHTTIDGHHGENVWMVRFSPDGERLITAGFDGKARLWEVASGEPLWTAEHDDKVGWADFSPDGSRVGTSGYLEVAKLWDAATGDLLHTLSDDEEGTTVAAFSADGAALVTGGGAGGVRVWNTADGTLRESFEGEPTPVHQLALSPDGRHAAVAGYHGNDVTVYRLGTGESLRLSDHLKKIRDLDFSSDGHRIITASEDRSAKIWDVRSGQLQRTLEGHTSGVTTAGFSLDGDWVFTASREGTIKTWDARTGAPRWTFFGHRTAIWSSHLSPSNDALVTGSFDGTARLWDIRYAGAELQLPPSEQPYAGASAQPGGELIATMDSAGTLRVWNRQAEVALERQTGHEYLHNATWNPQGTRIATTGWPRDTLIWDTRTELPLQTLPTGEVRIAAASFSPDGERLATAGDDGRVHIWNVATGELIRAFVGHEGTIKAAAFAPSGQHLATAGSDRSVRLWDASTGERLQTFTGHTLPINTVHFNSDGSRLISAAEDGTATVWNLEGEIIAVLTRAGAGVSDGVLSADGQFAATASQDGMLAVWSVESGSVLWTLDLHPEIINTVEFIDDDRRLLIGANGSVRVWDIDYDDRSVAELEAFAACRVDYRLVGDRLENRAIDSAACAAAAH</sequence>
<name>D0LG61_HALO1</name>
<dbReference type="PANTHER" id="PTHR19848">
    <property type="entry name" value="WD40 REPEAT PROTEIN"/>
    <property type="match status" value="1"/>
</dbReference>
<gene>
    <name evidence="9" type="ordered locus">Hoch_5605</name>
</gene>
<evidence type="ECO:0000256" key="7">
    <source>
        <dbReference type="SAM" id="MobiDB-lite"/>
    </source>
</evidence>
<dbReference type="PROSITE" id="PS50294">
    <property type="entry name" value="WD_REPEATS_REGION"/>
    <property type="match status" value="8"/>
</dbReference>
<dbReference type="eggNOG" id="COG0515">
    <property type="taxonomic scope" value="Bacteria"/>
</dbReference>
<dbReference type="Pfam" id="PF00400">
    <property type="entry name" value="WD40"/>
    <property type="match status" value="9"/>
</dbReference>
<dbReference type="RefSeq" id="WP_012830678.1">
    <property type="nucleotide sequence ID" value="NC_013440.1"/>
</dbReference>
<dbReference type="InterPro" id="IPR008271">
    <property type="entry name" value="Ser/Thr_kinase_AS"/>
</dbReference>
<dbReference type="Pfam" id="PF00069">
    <property type="entry name" value="Pkinase"/>
    <property type="match status" value="1"/>
</dbReference>
<evidence type="ECO:0000256" key="4">
    <source>
        <dbReference type="ARBA" id="ARBA00022840"/>
    </source>
</evidence>
<feature type="repeat" description="WD" evidence="5">
    <location>
        <begin position="1206"/>
        <end position="1247"/>
    </location>
</feature>
<dbReference type="SUPFAM" id="SSF50978">
    <property type="entry name" value="WD40 repeat-like"/>
    <property type="match status" value="1"/>
</dbReference>
<dbReference type="Pfam" id="PF20703">
    <property type="entry name" value="nSTAND1"/>
    <property type="match status" value="1"/>
</dbReference>
<dbReference type="PANTHER" id="PTHR19848:SF8">
    <property type="entry name" value="F-BOX AND WD REPEAT DOMAIN CONTAINING 7"/>
    <property type="match status" value="1"/>
</dbReference>
<dbReference type="Gene3D" id="2.130.10.10">
    <property type="entry name" value="YVTN repeat-like/Quinoprotein amine dehydrogenase"/>
    <property type="match status" value="4"/>
</dbReference>
<dbReference type="InterPro" id="IPR015943">
    <property type="entry name" value="WD40/YVTN_repeat-like_dom_sf"/>
</dbReference>
<dbReference type="Gene3D" id="3.40.50.300">
    <property type="entry name" value="P-loop containing nucleotide triphosphate hydrolases"/>
    <property type="match status" value="1"/>
</dbReference>
<feature type="region of interest" description="Disordered" evidence="7">
    <location>
        <begin position="192"/>
        <end position="215"/>
    </location>
</feature>
<evidence type="ECO:0000256" key="6">
    <source>
        <dbReference type="PROSITE-ProRule" id="PRU10141"/>
    </source>
</evidence>
<dbReference type="STRING" id="502025.Hoch_5605"/>
<feature type="repeat" description="WD" evidence="5">
    <location>
        <begin position="1624"/>
        <end position="1665"/>
    </location>
</feature>
<dbReference type="InterPro" id="IPR049052">
    <property type="entry name" value="nSTAND1"/>
</dbReference>
<evidence type="ECO:0000256" key="1">
    <source>
        <dbReference type="ARBA" id="ARBA00022574"/>
    </source>
</evidence>
<keyword evidence="9" id="KW-0723">Serine/threonine-protein kinase</keyword>
<organism evidence="9 10">
    <name type="scientific">Haliangium ochraceum (strain DSM 14365 / JCM 11303 / SMP-2)</name>
    <dbReference type="NCBI Taxonomy" id="502025"/>
    <lineage>
        <taxon>Bacteria</taxon>
        <taxon>Pseudomonadati</taxon>
        <taxon>Myxococcota</taxon>
        <taxon>Polyangia</taxon>
        <taxon>Haliangiales</taxon>
        <taxon>Kofleriaceae</taxon>
        <taxon>Haliangium</taxon>
    </lineage>
</organism>
<feature type="repeat" description="WD" evidence="5">
    <location>
        <begin position="1373"/>
        <end position="1414"/>
    </location>
</feature>
<dbReference type="KEGG" id="hoh:Hoch_5605"/>
<dbReference type="PROSITE" id="PS50082">
    <property type="entry name" value="WD_REPEATS_2"/>
    <property type="match status" value="11"/>
</dbReference>
<dbReference type="GO" id="GO:0004674">
    <property type="term" value="F:protein serine/threonine kinase activity"/>
    <property type="evidence" value="ECO:0007669"/>
    <property type="project" value="UniProtKB-KW"/>
</dbReference>
<feature type="repeat" description="WD" evidence="5">
    <location>
        <begin position="1247"/>
        <end position="1288"/>
    </location>
</feature>
<dbReference type="InterPro" id="IPR018391">
    <property type="entry name" value="PQQ_b-propeller_rpt"/>
</dbReference>
<dbReference type="SMART" id="SM00220">
    <property type="entry name" value="S_TKc"/>
    <property type="match status" value="1"/>
</dbReference>
<feature type="repeat" description="WD" evidence="5">
    <location>
        <begin position="1666"/>
        <end position="1700"/>
    </location>
</feature>
<evidence type="ECO:0000259" key="8">
    <source>
        <dbReference type="PROSITE" id="PS50011"/>
    </source>
</evidence>
<dbReference type="Gene3D" id="1.10.510.10">
    <property type="entry name" value="Transferase(Phosphotransferase) domain 1"/>
    <property type="match status" value="1"/>
</dbReference>
<dbReference type="CDD" id="cd00200">
    <property type="entry name" value="WD40"/>
    <property type="match status" value="2"/>
</dbReference>
<feature type="repeat" description="WD" evidence="5">
    <location>
        <begin position="1289"/>
        <end position="1330"/>
    </location>
</feature>
<dbReference type="InterPro" id="IPR001680">
    <property type="entry name" value="WD40_rpt"/>
</dbReference>
<feature type="domain" description="Protein kinase" evidence="8">
    <location>
        <begin position="34"/>
        <end position="332"/>
    </location>
</feature>
<accession>D0LG61</accession>
<keyword evidence="3 6" id="KW-0547">Nucleotide-binding</keyword>
<dbReference type="HOGENOM" id="CLU_002352_1_0_7"/>
<dbReference type="PRINTS" id="PR00320">
    <property type="entry name" value="GPROTEINBRPT"/>
</dbReference>
<keyword evidence="9" id="KW-0418">Kinase</keyword>
<keyword evidence="2" id="KW-0677">Repeat</keyword>
<proteinExistence type="predicted"/>
<dbReference type="EMBL" id="CP001804">
    <property type="protein sequence ID" value="ACY18086.1"/>
    <property type="molecule type" value="Genomic_DNA"/>
</dbReference>
<dbReference type="PROSITE" id="PS00108">
    <property type="entry name" value="PROTEIN_KINASE_ST"/>
    <property type="match status" value="1"/>
</dbReference>
<protein>
    <submittedName>
        <fullName evidence="9">Serine/threonine protein kinase with WD40 repeats</fullName>
    </submittedName>
</protein>
<feature type="repeat" description="WD" evidence="5">
    <location>
        <begin position="1719"/>
        <end position="1748"/>
    </location>
</feature>
<dbReference type="InterPro" id="IPR019775">
    <property type="entry name" value="WD40_repeat_CS"/>
</dbReference>
<dbReference type="GO" id="GO:0005524">
    <property type="term" value="F:ATP binding"/>
    <property type="evidence" value="ECO:0007669"/>
    <property type="project" value="UniProtKB-UniRule"/>
</dbReference>
<reference evidence="9 10" key="1">
    <citation type="journal article" date="2010" name="Stand. Genomic Sci.">
        <title>Complete genome sequence of Haliangium ochraceum type strain (SMP-2).</title>
        <authorList>
            <consortium name="US DOE Joint Genome Institute (JGI-PGF)"/>
            <person name="Ivanova N."/>
            <person name="Daum C."/>
            <person name="Lang E."/>
            <person name="Abt B."/>
            <person name="Kopitz M."/>
            <person name="Saunders E."/>
            <person name="Lapidus A."/>
            <person name="Lucas S."/>
            <person name="Glavina Del Rio T."/>
            <person name="Nolan M."/>
            <person name="Tice H."/>
            <person name="Copeland A."/>
            <person name="Cheng J.F."/>
            <person name="Chen F."/>
            <person name="Bruce D."/>
            <person name="Goodwin L."/>
            <person name="Pitluck S."/>
            <person name="Mavromatis K."/>
            <person name="Pati A."/>
            <person name="Mikhailova N."/>
            <person name="Chen A."/>
            <person name="Palaniappan K."/>
            <person name="Land M."/>
            <person name="Hauser L."/>
            <person name="Chang Y.J."/>
            <person name="Jeffries C.D."/>
            <person name="Detter J.C."/>
            <person name="Brettin T."/>
            <person name="Rohde M."/>
            <person name="Goker M."/>
            <person name="Bristow J."/>
            <person name="Markowitz V."/>
            <person name="Eisen J.A."/>
            <person name="Hugenholtz P."/>
            <person name="Kyrpides N.C."/>
            <person name="Klenk H.P."/>
        </authorList>
    </citation>
    <scope>NUCLEOTIDE SEQUENCE [LARGE SCALE GENOMIC DNA]</scope>
    <source>
        <strain evidence="10">DSM 14365 / CIP 107738 / JCM 11303 / AJ 13395 / SMP-2</strain>
    </source>
</reference>
<feature type="repeat" description="WD" evidence="5">
    <location>
        <begin position="1457"/>
        <end position="1491"/>
    </location>
</feature>
<dbReference type="CDD" id="cd14014">
    <property type="entry name" value="STKc_PknB_like"/>
    <property type="match status" value="1"/>
</dbReference>
<dbReference type="SUPFAM" id="SSF56112">
    <property type="entry name" value="Protein kinase-like (PK-like)"/>
    <property type="match status" value="1"/>
</dbReference>
<dbReference type="SMART" id="SM00320">
    <property type="entry name" value="WD40"/>
    <property type="match status" value="14"/>
</dbReference>
<dbReference type="InterPro" id="IPR020472">
    <property type="entry name" value="WD40_PAC1"/>
</dbReference>
<evidence type="ECO:0000256" key="2">
    <source>
        <dbReference type="ARBA" id="ARBA00022737"/>
    </source>
</evidence>
<feature type="repeat" description="WD" evidence="5">
    <location>
        <begin position="1415"/>
        <end position="1456"/>
    </location>
</feature>
<feature type="binding site" evidence="6">
    <location>
        <position position="63"/>
    </location>
    <ligand>
        <name>ATP</name>
        <dbReference type="ChEBI" id="CHEBI:30616"/>
    </ligand>
</feature>
<dbReference type="InterPro" id="IPR017441">
    <property type="entry name" value="Protein_kinase_ATP_BS"/>
</dbReference>
<dbReference type="eggNOG" id="COG0470">
    <property type="taxonomic scope" value="Bacteria"/>
</dbReference>
<dbReference type="SUPFAM" id="SSF52540">
    <property type="entry name" value="P-loop containing nucleoside triphosphate hydrolases"/>
    <property type="match status" value="1"/>
</dbReference>
<keyword evidence="9" id="KW-0808">Transferase</keyword>
<dbReference type="SUPFAM" id="SSF82171">
    <property type="entry name" value="DPP6 N-terminal domain-like"/>
    <property type="match status" value="2"/>
</dbReference>
<dbReference type="PROSITE" id="PS50011">
    <property type="entry name" value="PROTEIN_KINASE_DOM"/>
    <property type="match status" value="1"/>
</dbReference>
<evidence type="ECO:0000313" key="9">
    <source>
        <dbReference type="EMBL" id="ACY18086.1"/>
    </source>
</evidence>
<dbReference type="eggNOG" id="COG2319">
    <property type="taxonomic scope" value="Bacteria"/>
</dbReference>
<feature type="repeat" description="WD" evidence="5">
    <location>
        <begin position="1163"/>
        <end position="1204"/>
    </location>
</feature>
<evidence type="ECO:0000313" key="10">
    <source>
        <dbReference type="Proteomes" id="UP000001880"/>
    </source>
</evidence>
<dbReference type="InterPro" id="IPR000719">
    <property type="entry name" value="Prot_kinase_dom"/>
</dbReference>
<keyword evidence="10" id="KW-1185">Reference proteome</keyword>
<keyword evidence="1 5" id="KW-0853">WD repeat</keyword>
<dbReference type="SMART" id="SM00564">
    <property type="entry name" value="PQQ"/>
    <property type="match status" value="3"/>
</dbReference>
<dbReference type="Gene3D" id="3.30.200.20">
    <property type="entry name" value="Phosphorylase Kinase, domain 1"/>
    <property type="match status" value="1"/>
</dbReference>
<dbReference type="InterPro" id="IPR011009">
    <property type="entry name" value="Kinase-like_dom_sf"/>
</dbReference>
<dbReference type="Proteomes" id="UP000001880">
    <property type="component" value="Chromosome"/>
</dbReference>
<feature type="repeat" description="WD" evidence="5">
    <location>
        <begin position="1582"/>
        <end position="1623"/>
    </location>
</feature>